<dbReference type="InterPro" id="IPR001611">
    <property type="entry name" value="Leu-rich_rpt"/>
</dbReference>
<evidence type="ECO:0000256" key="6">
    <source>
        <dbReference type="ARBA" id="ARBA00022527"/>
    </source>
</evidence>
<evidence type="ECO:0000256" key="9">
    <source>
        <dbReference type="ARBA" id="ARBA00022679"/>
    </source>
</evidence>
<keyword evidence="14" id="KW-0418">Kinase</keyword>
<keyword evidence="17 23" id="KW-0472">Membrane</keyword>
<comment type="catalytic activity">
    <reaction evidence="21">
        <text>L-seryl-[protein] + ATP = O-phospho-L-seryl-[protein] + ADP + H(+)</text>
        <dbReference type="Rhea" id="RHEA:17989"/>
        <dbReference type="Rhea" id="RHEA-COMP:9863"/>
        <dbReference type="Rhea" id="RHEA-COMP:11604"/>
        <dbReference type="ChEBI" id="CHEBI:15378"/>
        <dbReference type="ChEBI" id="CHEBI:29999"/>
        <dbReference type="ChEBI" id="CHEBI:30616"/>
        <dbReference type="ChEBI" id="CHEBI:83421"/>
        <dbReference type="ChEBI" id="CHEBI:456216"/>
        <dbReference type="EC" id="2.7.11.1"/>
    </reaction>
</comment>
<comment type="similarity">
    <text evidence="3">Belongs to the protein kinase superfamily. Ser/Thr protein kinase family.</text>
</comment>
<evidence type="ECO:0000256" key="14">
    <source>
        <dbReference type="ARBA" id="ARBA00022777"/>
    </source>
</evidence>
<dbReference type="Gene3D" id="1.10.510.10">
    <property type="entry name" value="Transferase(Phosphotransferase) domain 1"/>
    <property type="match status" value="1"/>
</dbReference>
<dbReference type="PROSITE" id="PS00108">
    <property type="entry name" value="PROTEIN_KINASE_ST"/>
    <property type="match status" value="1"/>
</dbReference>
<evidence type="ECO:0000256" key="19">
    <source>
        <dbReference type="ARBA" id="ARBA00023180"/>
    </source>
</evidence>
<keyword evidence="10 23" id="KW-0812">Transmembrane</keyword>
<proteinExistence type="inferred from homology"/>
<dbReference type="EMBL" id="JAXUIC010000007">
    <property type="protein sequence ID" value="KAK4582501.1"/>
    <property type="molecule type" value="Genomic_DNA"/>
</dbReference>
<dbReference type="PROSITE" id="PS50011">
    <property type="entry name" value="PROTEIN_KINASE_DOM"/>
    <property type="match status" value="1"/>
</dbReference>
<keyword evidence="9" id="KW-0808">Transferase</keyword>
<comment type="catalytic activity">
    <reaction evidence="20">
        <text>L-threonyl-[protein] + ATP = O-phospho-L-threonyl-[protein] + ADP + H(+)</text>
        <dbReference type="Rhea" id="RHEA:46608"/>
        <dbReference type="Rhea" id="RHEA-COMP:11060"/>
        <dbReference type="Rhea" id="RHEA-COMP:11605"/>
        <dbReference type="ChEBI" id="CHEBI:15378"/>
        <dbReference type="ChEBI" id="CHEBI:30013"/>
        <dbReference type="ChEBI" id="CHEBI:30616"/>
        <dbReference type="ChEBI" id="CHEBI:61977"/>
        <dbReference type="ChEBI" id="CHEBI:456216"/>
        <dbReference type="EC" id="2.7.11.1"/>
    </reaction>
</comment>
<evidence type="ECO:0000256" key="5">
    <source>
        <dbReference type="ARBA" id="ARBA00022475"/>
    </source>
</evidence>
<dbReference type="Proteomes" id="UP001324115">
    <property type="component" value="Unassembled WGS sequence"/>
</dbReference>
<dbReference type="InterPro" id="IPR032675">
    <property type="entry name" value="LRR_dom_sf"/>
</dbReference>
<evidence type="ECO:0000256" key="16">
    <source>
        <dbReference type="ARBA" id="ARBA00022989"/>
    </source>
</evidence>
<protein>
    <recommendedName>
        <fullName evidence="4">non-specific serine/threonine protein kinase</fullName>
        <ecNumber evidence="4">2.7.11.1</ecNumber>
    </recommendedName>
</protein>
<evidence type="ECO:0000256" key="3">
    <source>
        <dbReference type="ARBA" id="ARBA00008684"/>
    </source>
</evidence>
<evidence type="ECO:0000256" key="1">
    <source>
        <dbReference type="ARBA" id="ARBA00004162"/>
    </source>
</evidence>
<evidence type="ECO:0000256" key="4">
    <source>
        <dbReference type="ARBA" id="ARBA00012513"/>
    </source>
</evidence>
<evidence type="ECO:0000313" key="26">
    <source>
        <dbReference type="Proteomes" id="UP001324115"/>
    </source>
</evidence>
<keyword evidence="13 22" id="KW-0547">Nucleotide-binding</keyword>
<dbReference type="EC" id="2.7.11.1" evidence="4"/>
<evidence type="ECO:0000256" key="20">
    <source>
        <dbReference type="ARBA" id="ARBA00047899"/>
    </source>
</evidence>
<keyword evidence="18" id="KW-0675">Receptor</keyword>
<comment type="caution">
    <text evidence="25">The sequence shown here is derived from an EMBL/GenBank/DDBJ whole genome shotgun (WGS) entry which is preliminary data.</text>
</comment>
<keyword evidence="26" id="KW-1185">Reference proteome</keyword>
<feature type="binding site" evidence="22">
    <location>
        <position position="252"/>
    </location>
    <ligand>
        <name>ATP</name>
        <dbReference type="ChEBI" id="CHEBI:30616"/>
    </ligand>
</feature>
<dbReference type="SUPFAM" id="SSF56112">
    <property type="entry name" value="Protein kinase-like (PK-like)"/>
    <property type="match status" value="1"/>
</dbReference>
<dbReference type="Pfam" id="PF00560">
    <property type="entry name" value="LRR_1"/>
    <property type="match status" value="2"/>
</dbReference>
<organism evidence="25 26">
    <name type="scientific">Quercus rubra</name>
    <name type="common">Northern red oak</name>
    <name type="synonym">Quercus borealis</name>
    <dbReference type="NCBI Taxonomy" id="3512"/>
    <lineage>
        <taxon>Eukaryota</taxon>
        <taxon>Viridiplantae</taxon>
        <taxon>Streptophyta</taxon>
        <taxon>Embryophyta</taxon>
        <taxon>Tracheophyta</taxon>
        <taxon>Spermatophyta</taxon>
        <taxon>Magnoliopsida</taxon>
        <taxon>eudicotyledons</taxon>
        <taxon>Gunneridae</taxon>
        <taxon>Pentapetalae</taxon>
        <taxon>rosids</taxon>
        <taxon>fabids</taxon>
        <taxon>Fagales</taxon>
        <taxon>Fagaceae</taxon>
        <taxon>Quercus</taxon>
    </lineage>
</organism>
<keyword evidence="19" id="KW-0325">Glycoprotein</keyword>
<name>A0AAN7EYB6_QUERU</name>
<dbReference type="GO" id="GO:0005524">
    <property type="term" value="F:ATP binding"/>
    <property type="evidence" value="ECO:0007669"/>
    <property type="project" value="UniProtKB-UniRule"/>
</dbReference>
<keyword evidence="5" id="KW-1003">Cell membrane</keyword>
<dbReference type="PANTHER" id="PTHR48056:SF89">
    <property type="entry name" value="OS06G0585982 PROTEIN"/>
    <property type="match status" value="1"/>
</dbReference>
<keyword evidence="15 22" id="KW-0067">ATP-binding</keyword>
<dbReference type="FunFam" id="3.80.10.10:FF:000101">
    <property type="entry name" value="LRR receptor-like serine/threonine-protein kinase ERECTA"/>
    <property type="match status" value="1"/>
</dbReference>
<keyword evidence="6" id="KW-0723">Serine/threonine-protein kinase</keyword>
<dbReference type="PROSITE" id="PS00107">
    <property type="entry name" value="PROTEIN_KINASE_ATP"/>
    <property type="match status" value="1"/>
</dbReference>
<evidence type="ECO:0000256" key="12">
    <source>
        <dbReference type="ARBA" id="ARBA00022737"/>
    </source>
</evidence>
<evidence type="ECO:0000256" key="13">
    <source>
        <dbReference type="ARBA" id="ARBA00022741"/>
    </source>
</evidence>
<dbReference type="Gene3D" id="3.80.10.10">
    <property type="entry name" value="Ribonuclease Inhibitor"/>
    <property type="match status" value="1"/>
</dbReference>
<evidence type="ECO:0000259" key="24">
    <source>
        <dbReference type="PROSITE" id="PS50011"/>
    </source>
</evidence>
<dbReference type="InterPro" id="IPR008271">
    <property type="entry name" value="Ser/Thr_kinase_AS"/>
</dbReference>
<keyword evidence="12" id="KW-0677">Repeat</keyword>
<dbReference type="InterPro" id="IPR000719">
    <property type="entry name" value="Prot_kinase_dom"/>
</dbReference>
<evidence type="ECO:0000256" key="15">
    <source>
        <dbReference type="ARBA" id="ARBA00022840"/>
    </source>
</evidence>
<dbReference type="FunFam" id="1.10.510.10:FF:000358">
    <property type="entry name" value="Putative leucine-rich repeat receptor-like serine/threonine-protein kinase"/>
    <property type="match status" value="1"/>
</dbReference>
<evidence type="ECO:0000313" key="25">
    <source>
        <dbReference type="EMBL" id="KAK4582501.1"/>
    </source>
</evidence>
<dbReference type="GO" id="GO:0005886">
    <property type="term" value="C:plasma membrane"/>
    <property type="evidence" value="ECO:0007669"/>
    <property type="project" value="UniProtKB-SubCell"/>
</dbReference>
<dbReference type="Pfam" id="PF08263">
    <property type="entry name" value="LRRNT_2"/>
    <property type="match status" value="1"/>
</dbReference>
<evidence type="ECO:0000256" key="10">
    <source>
        <dbReference type="ARBA" id="ARBA00022692"/>
    </source>
</evidence>
<dbReference type="AlphaFoldDB" id="A0AAN7EYB6"/>
<sequence length="552" mass="62305">MVIRFYPSLQTCNPNRMMHSCLSYEWLFLIFFHGIRLMFMSSCLKSATVQAFANETDQLALLDFKSRITQDPLQIMSSWNDSTHFCNWIGVTCSFPSKRVIVLDLEDKSLVGSIPFSIGNLSYIKGINLQNNNFYGKIPQEVGRLLHLQHLNLSWNSFNGSIPTNLSYCTQLRVLDVAVNDLIGQIPDHLSSLTKLVNLSLGQNNLTGTIPAWLELLQSTNCFSENNLIGSGSFGSVYKGILPRNGAIVAVKVLNLQQQGASNSFINECNALRSIRHRNLLKIISACSSIDHEGNDFKSLIFEFMCNGSLDQWLHPKDDVQHQSKRLNFIQRLNIAIDVAYALEYLHHQCQTPIIHCDLKPSNILLDEDMTAHVGDFGLVNFLFETSNNPSKSQSLSIGLKGSIGYIPPEYAMGGQVSPLGDIYSYGILLLEMFIGKRPIDEMFKDGLSIHKFATMALQEHIMDIVDPSMFFVEDEEDANDDIEERTIMEEDPHVNNRSRIKECLISVFEIGLSCSKTSPDERMPANVVVNEINAIRDTFLQFKKENRRRTS</sequence>
<dbReference type="InterPro" id="IPR017441">
    <property type="entry name" value="Protein_kinase_ATP_BS"/>
</dbReference>
<feature type="domain" description="Protein kinase" evidence="24">
    <location>
        <begin position="223"/>
        <end position="541"/>
    </location>
</feature>
<dbReference type="InterPro" id="IPR013210">
    <property type="entry name" value="LRR_N_plant-typ"/>
</dbReference>
<dbReference type="Pfam" id="PF00069">
    <property type="entry name" value="Pkinase"/>
    <property type="match status" value="1"/>
</dbReference>
<keyword evidence="16 23" id="KW-1133">Transmembrane helix</keyword>
<keyword evidence="8" id="KW-0433">Leucine-rich repeat</keyword>
<evidence type="ECO:0000256" key="21">
    <source>
        <dbReference type="ARBA" id="ARBA00048679"/>
    </source>
</evidence>
<keyword evidence="11" id="KW-0732">Signal</keyword>
<dbReference type="FunFam" id="3.30.200.20:FF:000432">
    <property type="entry name" value="LRR receptor-like serine/threonine-protein kinase EFR"/>
    <property type="match status" value="1"/>
</dbReference>
<comment type="subcellular location">
    <subcellularLocation>
        <location evidence="1">Cell membrane</location>
        <topology evidence="1">Single-pass membrane protein</topology>
    </subcellularLocation>
    <subcellularLocation>
        <location evidence="2">Membrane</location>
        <topology evidence="2">Single-pass type I membrane protein</topology>
    </subcellularLocation>
</comment>
<evidence type="ECO:0000256" key="22">
    <source>
        <dbReference type="PROSITE-ProRule" id="PRU10141"/>
    </source>
</evidence>
<dbReference type="Gene3D" id="3.30.200.20">
    <property type="entry name" value="Phosphorylase Kinase, domain 1"/>
    <property type="match status" value="1"/>
</dbReference>
<evidence type="ECO:0000256" key="11">
    <source>
        <dbReference type="ARBA" id="ARBA00022729"/>
    </source>
</evidence>
<dbReference type="SMART" id="SM00220">
    <property type="entry name" value="S_TKc"/>
    <property type="match status" value="1"/>
</dbReference>
<evidence type="ECO:0000256" key="7">
    <source>
        <dbReference type="ARBA" id="ARBA00022553"/>
    </source>
</evidence>
<dbReference type="PANTHER" id="PTHR48056">
    <property type="entry name" value="LRR RECEPTOR-LIKE SERINE/THREONINE-PROTEIN KINASE-RELATED"/>
    <property type="match status" value="1"/>
</dbReference>
<dbReference type="GO" id="GO:0004674">
    <property type="term" value="F:protein serine/threonine kinase activity"/>
    <property type="evidence" value="ECO:0007669"/>
    <property type="project" value="UniProtKB-KW"/>
</dbReference>
<reference evidence="25 26" key="1">
    <citation type="journal article" date="2023" name="G3 (Bethesda)">
        <title>A haplotype-resolved chromosome-scale genome for Quercus rubra L. provides insights into the genetics of adaptive traits for red oak species.</title>
        <authorList>
            <person name="Kapoor B."/>
            <person name="Jenkins J."/>
            <person name="Schmutz J."/>
            <person name="Zhebentyayeva T."/>
            <person name="Kuelheim C."/>
            <person name="Coggeshall M."/>
            <person name="Heim C."/>
            <person name="Lasky J.R."/>
            <person name="Leites L."/>
            <person name="Islam-Faridi N."/>
            <person name="Romero-Severson J."/>
            <person name="DeLeo V.L."/>
            <person name="Lucas S.M."/>
            <person name="Lazic D."/>
            <person name="Gailing O."/>
            <person name="Carlson J."/>
            <person name="Staton M."/>
        </authorList>
    </citation>
    <scope>NUCLEOTIDE SEQUENCE [LARGE SCALE GENOMIC DNA]</scope>
    <source>
        <strain evidence="25">Pseudo-F2</strain>
    </source>
</reference>
<dbReference type="SUPFAM" id="SSF52058">
    <property type="entry name" value="L domain-like"/>
    <property type="match status" value="1"/>
</dbReference>
<dbReference type="InterPro" id="IPR011009">
    <property type="entry name" value="Kinase-like_dom_sf"/>
</dbReference>
<dbReference type="InterPro" id="IPR050647">
    <property type="entry name" value="Plant_LRR-RLKs"/>
</dbReference>
<gene>
    <name evidence="25" type="ORF">RGQ29_025619</name>
</gene>
<evidence type="ECO:0000256" key="2">
    <source>
        <dbReference type="ARBA" id="ARBA00004479"/>
    </source>
</evidence>
<evidence type="ECO:0000256" key="8">
    <source>
        <dbReference type="ARBA" id="ARBA00022614"/>
    </source>
</evidence>
<dbReference type="GO" id="GO:0033612">
    <property type="term" value="F:receptor serine/threonine kinase binding"/>
    <property type="evidence" value="ECO:0007669"/>
    <property type="project" value="TreeGrafter"/>
</dbReference>
<evidence type="ECO:0000256" key="17">
    <source>
        <dbReference type="ARBA" id="ARBA00023136"/>
    </source>
</evidence>
<evidence type="ECO:0000256" key="18">
    <source>
        <dbReference type="ARBA" id="ARBA00023170"/>
    </source>
</evidence>
<feature type="transmembrane region" description="Helical" evidence="23">
    <location>
        <begin position="21"/>
        <end position="39"/>
    </location>
</feature>
<evidence type="ECO:0000256" key="23">
    <source>
        <dbReference type="SAM" id="Phobius"/>
    </source>
</evidence>
<keyword evidence="7" id="KW-0597">Phosphoprotein</keyword>
<accession>A0AAN7EYB6</accession>